<dbReference type="SUPFAM" id="SSF53474">
    <property type="entry name" value="alpha/beta-Hydrolases"/>
    <property type="match status" value="1"/>
</dbReference>
<dbReference type="InterPro" id="IPR000073">
    <property type="entry name" value="AB_hydrolase_1"/>
</dbReference>
<reference evidence="4" key="1">
    <citation type="journal article" date="2013" name="Proc. Natl. Acad. Sci. U.S.A.">
        <title>Improving the coverage of the cyanobacterial phylum using diversity-driven genome sequencing.</title>
        <authorList>
            <person name="Shih P.M."/>
            <person name="Wu D."/>
            <person name="Latifi A."/>
            <person name="Axen S.D."/>
            <person name="Fewer D.P."/>
            <person name="Talla E."/>
            <person name="Calteau A."/>
            <person name="Cai F."/>
            <person name="Tandeau de Marsac N."/>
            <person name="Rippka R."/>
            <person name="Herdman M."/>
            <person name="Sivonen K."/>
            <person name="Coursin T."/>
            <person name="Laurent T."/>
            <person name="Goodwin L."/>
            <person name="Nolan M."/>
            <person name="Davenport K.W."/>
            <person name="Han C.S."/>
            <person name="Rubin E.M."/>
            <person name="Eisen J.A."/>
            <person name="Woyke T."/>
            <person name="Gugger M."/>
            <person name="Kerfeld C.A."/>
        </authorList>
    </citation>
    <scope>NUCLEOTIDE SEQUENCE [LARGE SCALE GENOMIC DNA]</scope>
    <source>
        <strain evidence="4">ATCC 29140 / PCC 7202</strain>
    </source>
</reference>
<dbReference type="InterPro" id="IPR029058">
    <property type="entry name" value="AB_hydrolase_fold"/>
</dbReference>
<feature type="domain" description="AB hydrolase-1" evidence="2">
    <location>
        <begin position="26"/>
        <end position="269"/>
    </location>
</feature>
<keyword evidence="1 3" id="KW-0378">Hydrolase</keyword>
<evidence type="ECO:0000313" key="4">
    <source>
        <dbReference type="Proteomes" id="UP000010483"/>
    </source>
</evidence>
<dbReference type="Gene3D" id="3.40.50.1820">
    <property type="entry name" value="alpha/beta hydrolase"/>
    <property type="match status" value="1"/>
</dbReference>
<dbReference type="eggNOG" id="COG0596">
    <property type="taxonomic scope" value="Bacteria"/>
</dbReference>
<evidence type="ECO:0000259" key="2">
    <source>
        <dbReference type="Pfam" id="PF00561"/>
    </source>
</evidence>
<organism evidence="3 4">
    <name type="scientific">Cyanobacterium stanieri (strain ATCC 29140 / PCC 7202)</name>
    <dbReference type="NCBI Taxonomy" id="292563"/>
    <lineage>
        <taxon>Bacteria</taxon>
        <taxon>Bacillati</taxon>
        <taxon>Cyanobacteriota</taxon>
        <taxon>Cyanophyceae</taxon>
        <taxon>Oscillatoriophycideae</taxon>
        <taxon>Chroococcales</taxon>
        <taxon>Geminocystaceae</taxon>
        <taxon>Cyanobacterium</taxon>
    </lineage>
</organism>
<dbReference type="Proteomes" id="UP000010483">
    <property type="component" value="Chromosome"/>
</dbReference>
<dbReference type="GO" id="GO:0016787">
    <property type="term" value="F:hydrolase activity"/>
    <property type="evidence" value="ECO:0007669"/>
    <property type="project" value="UniProtKB-KW"/>
</dbReference>
<proteinExistence type="predicted"/>
<keyword evidence="4" id="KW-1185">Reference proteome</keyword>
<dbReference type="PATRIC" id="fig|292563.3.peg.1209"/>
<dbReference type="Pfam" id="PF00561">
    <property type="entry name" value="Abhydrolase_1"/>
    <property type="match status" value="1"/>
</dbReference>
<dbReference type="STRING" id="292563.Cyast_1153"/>
<gene>
    <name evidence="3" type="ordered locus">Cyast_1153</name>
</gene>
<protein>
    <submittedName>
        <fullName evidence="3">Alpha/beta hydrolase fold protein</fullName>
    </submittedName>
</protein>
<sequence length="294" mass="33402">MSKIKIGGVEHFYQLSTPPDQNSSPPTLVFIHGWLLSCKYWQPLMHQLQDQYPCLAYDLKGFGNSPVNLGSYDGSAFSLKSYAHDLQELLSALNIKRAWLVGHSLGGSVAIWGADLCPSVVEGVICINAGGGIYLKEEFEQFRGAGEKMVKFRREWLSYIPFLDVAFSRMMVKKPLPLLWGKQRLKDFLQAQEQAAIASLLQSTTEEQVHYLPQIVARLSQPLHFIAGKQDKVMEPKYVKHLASFHELFKNHQNNVCELDNCGHFAMLEQTELVQKQILTILEKYEHNQNKVLP</sequence>
<dbReference type="PANTHER" id="PTHR43798">
    <property type="entry name" value="MONOACYLGLYCEROL LIPASE"/>
    <property type="match status" value="1"/>
</dbReference>
<dbReference type="HOGENOM" id="CLU_020336_13_9_3"/>
<accession>K9YL32</accession>
<dbReference type="AlphaFoldDB" id="K9YL32"/>
<name>K9YL32_CYASC</name>
<dbReference type="EMBL" id="CP003940">
    <property type="protein sequence ID" value="AFZ47120.1"/>
    <property type="molecule type" value="Genomic_DNA"/>
</dbReference>
<dbReference type="KEGG" id="csn:Cyast_1153"/>
<evidence type="ECO:0000313" key="3">
    <source>
        <dbReference type="EMBL" id="AFZ47120.1"/>
    </source>
</evidence>
<dbReference type="PANTHER" id="PTHR43798:SF31">
    <property type="entry name" value="AB HYDROLASE SUPERFAMILY PROTEIN YCLE"/>
    <property type="match status" value="1"/>
</dbReference>
<dbReference type="GO" id="GO:0016020">
    <property type="term" value="C:membrane"/>
    <property type="evidence" value="ECO:0007669"/>
    <property type="project" value="TreeGrafter"/>
</dbReference>
<dbReference type="InterPro" id="IPR050266">
    <property type="entry name" value="AB_hydrolase_sf"/>
</dbReference>
<dbReference type="BioCyc" id="CSTA292563:G1353-1161-MONOMER"/>
<evidence type="ECO:0000256" key="1">
    <source>
        <dbReference type="ARBA" id="ARBA00022801"/>
    </source>
</evidence>